<dbReference type="FunFam" id="3.40.50.300:FF:000221">
    <property type="entry name" value="Multidrug ABC transporter ATP-binding protein"/>
    <property type="match status" value="1"/>
</dbReference>
<keyword evidence="8 11" id="KW-1133">Transmembrane helix</keyword>
<evidence type="ECO:0000259" key="13">
    <source>
        <dbReference type="PROSITE" id="PS50929"/>
    </source>
</evidence>
<evidence type="ECO:0000256" key="10">
    <source>
        <dbReference type="ARBA" id="ARBA00023455"/>
    </source>
</evidence>
<dbReference type="Gene3D" id="1.20.1560.10">
    <property type="entry name" value="ABC transporter type 1, transmembrane domain"/>
    <property type="match status" value="1"/>
</dbReference>
<dbReference type="GO" id="GO:0005886">
    <property type="term" value="C:plasma membrane"/>
    <property type="evidence" value="ECO:0007669"/>
    <property type="project" value="UniProtKB-SubCell"/>
</dbReference>
<dbReference type="PROSITE" id="PS00211">
    <property type="entry name" value="ABC_TRANSPORTER_1"/>
    <property type="match status" value="1"/>
</dbReference>
<dbReference type="InterPro" id="IPR027417">
    <property type="entry name" value="P-loop_NTPase"/>
</dbReference>
<dbReference type="Pfam" id="PF00005">
    <property type="entry name" value="ABC_tran"/>
    <property type="match status" value="1"/>
</dbReference>
<name>A0A095YB21_9MICC</name>
<comment type="subcellular location">
    <subcellularLocation>
        <location evidence="1">Cell inner membrane</location>
        <topology evidence="1">Multi-pass membrane protein</topology>
    </subcellularLocation>
</comment>
<keyword evidence="2" id="KW-0813">Transport</keyword>
<sequence>MNQLLLPRFKRLMEPASWRDLSVGQAWGAVSGLCHGFALLTLLPAASALATGMPVWGLSFWGWLIALAVIAVLGVGTEFYGMRTGYIGALGFIHDVHQAVGNKVARLPLGVFDSGSSGRLSRMVTQEMMNLGESAAHFIFALVQKLSAVLVVTVGTWFWDWRLGLTLTIAFPIMLAFLHISRVLLDKGKQVSEPAESELAARMVEFATCQGALRSCHVADDYPALDRAFKQADRKSRKALWIETLANLINGMFVQALVVVMIWLTAQLALGGQMNALNAVVTIGMCLRFTTMLQDIGGCMTGLEERRQQMNHVDKIMDAPELSEPDVSTPVSAPGDVRFEDVAFGYDPDTPVLRDITFHVPQGGMCALVGPSGCGKTTIARLVARFWDVQSGSVRVGGVDVREQTTEDLMRQISLVFQDVYLFNDTLEANIRLGNPEATDEEIRWAADLSGVTEIVNRLPDGWNSLAGAGGRALSGGERQRVSIARALVKKAPIVLFDEATSALDAENEANIVAAMNELRKHSTLIVIAHKLETIRQADQIIVLSHSGRIAQRGCHDELVNQPGQYRDFWQERINAAGWQLV</sequence>
<comment type="similarity">
    <text evidence="10">Belongs to the ABC transporter superfamily. Siderophore-Fe(3+) uptake transporter (SIUT) (TC 3.A.1.21) family.</text>
</comment>
<dbReference type="GO" id="GO:0140359">
    <property type="term" value="F:ABC-type transporter activity"/>
    <property type="evidence" value="ECO:0007669"/>
    <property type="project" value="InterPro"/>
</dbReference>
<dbReference type="PANTHER" id="PTHR24221">
    <property type="entry name" value="ATP-BINDING CASSETTE SUB-FAMILY B"/>
    <property type="match status" value="1"/>
</dbReference>
<evidence type="ECO:0000256" key="2">
    <source>
        <dbReference type="ARBA" id="ARBA00022448"/>
    </source>
</evidence>
<evidence type="ECO:0000256" key="5">
    <source>
        <dbReference type="ARBA" id="ARBA00022692"/>
    </source>
</evidence>
<dbReference type="Pfam" id="PF00664">
    <property type="entry name" value="ABC_membrane"/>
    <property type="match status" value="1"/>
</dbReference>
<organism evidence="14 15">
    <name type="scientific">Pseudoglutamicibacter albus DNF00011</name>
    <dbReference type="NCBI Taxonomy" id="1401063"/>
    <lineage>
        <taxon>Bacteria</taxon>
        <taxon>Bacillati</taxon>
        <taxon>Actinomycetota</taxon>
        <taxon>Actinomycetes</taxon>
        <taxon>Micrococcales</taxon>
        <taxon>Micrococcaceae</taxon>
        <taxon>Pseudoglutamicibacter</taxon>
    </lineage>
</organism>
<keyword evidence="7" id="KW-0067">ATP-binding</keyword>
<dbReference type="GO" id="GO:0005524">
    <property type="term" value="F:ATP binding"/>
    <property type="evidence" value="ECO:0007669"/>
    <property type="project" value="UniProtKB-KW"/>
</dbReference>
<evidence type="ECO:0000256" key="11">
    <source>
        <dbReference type="SAM" id="Phobius"/>
    </source>
</evidence>
<evidence type="ECO:0000313" key="14">
    <source>
        <dbReference type="EMBL" id="KGF19403.1"/>
    </source>
</evidence>
<evidence type="ECO:0000256" key="1">
    <source>
        <dbReference type="ARBA" id="ARBA00004429"/>
    </source>
</evidence>
<keyword evidence="9 11" id="KW-0472">Membrane</keyword>
<dbReference type="PANTHER" id="PTHR24221:SF397">
    <property type="entry name" value="ABC TRANSPORTER, ATP-BINDING TRANSMEMBRANE PROTEIN"/>
    <property type="match status" value="1"/>
</dbReference>
<gene>
    <name evidence="14" type="ORF">HMPREF2128_09860</name>
</gene>
<evidence type="ECO:0000256" key="6">
    <source>
        <dbReference type="ARBA" id="ARBA00022741"/>
    </source>
</evidence>
<protein>
    <submittedName>
        <fullName evidence="14">ABC transporter</fullName>
    </submittedName>
</protein>
<dbReference type="InterPro" id="IPR039421">
    <property type="entry name" value="Type_1_exporter"/>
</dbReference>
<evidence type="ECO:0000259" key="12">
    <source>
        <dbReference type="PROSITE" id="PS50893"/>
    </source>
</evidence>
<feature type="transmembrane region" description="Helical" evidence="11">
    <location>
        <begin position="55"/>
        <end position="75"/>
    </location>
</feature>
<dbReference type="Gene3D" id="3.40.50.300">
    <property type="entry name" value="P-loop containing nucleotide triphosphate hydrolases"/>
    <property type="match status" value="1"/>
</dbReference>
<feature type="transmembrane region" description="Helical" evidence="11">
    <location>
        <begin position="240"/>
        <end position="264"/>
    </location>
</feature>
<feature type="transmembrane region" description="Helical" evidence="11">
    <location>
        <begin position="138"/>
        <end position="159"/>
    </location>
</feature>
<accession>A0A095YB21</accession>
<evidence type="ECO:0000256" key="3">
    <source>
        <dbReference type="ARBA" id="ARBA00022475"/>
    </source>
</evidence>
<keyword evidence="6" id="KW-0547">Nucleotide-binding</keyword>
<dbReference type="InterPro" id="IPR003593">
    <property type="entry name" value="AAA+_ATPase"/>
</dbReference>
<comment type="caution">
    <text evidence="14">The sequence shown here is derived from an EMBL/GenBank/DDBJ whole genome shotgun (WGS) entry which is preliminary data.</text>
</comment>
<feature type="transmembrane region" description="Helical" evidence="11">
    <location>
        <begin position="21"/>
        <end position="43"/>
    </location>
</feature>
<dbReference type="PROSITE" id="PS50893">
    <property type="entry name" value="ABC_TRANSPORTER_2"/>
    <property type="match status" value="1"/>
</dbReference>
<evidence type="ECO:0000256" key="9">
    <source>
        <dbReference type="ARBA" id="ARBA00023136"/>
    </source>
</evidence>
<dbReference type="AlphaFoldDB" id="A0A095YB21"/>
<dbReference type="Proteomes" id="UP000053528">
    <property type="component" value="Unassembled WGS sequence"/>
</dbReference>
<dbReference type="PROSITE" id="PS50929">
    <property type="entry name" value="ABC_TM1F"/>
    <property type="match status" value="1"/>
</dbReference>
<evidence type="ECO:0000313" key="15">
    <source>
        <dbReference type="Proteomes" id="UP000053528"/>
    </source>
</evidence>
<reference evidence="14 15" key="1">
    <citation type="submission" date="2014-07" db="EMBL/GenBank/DDBJ databases">
        <authorList>
            <person name="McCorrison J."/>
            <person name="Sanka R."/>
            <person name="Torralba M."/>
            <person name="Gillis M."/>
            <person name="Haft D.H."/>
            <person name="Methe B."/>
            <person name="Sutton G."/>
            <person name="Nelson K.E."/>
        </authorList>
    </citation>
    <scope>NUCLEOTIDE SEQUENCE [LARGE SCALE GENOMIC DNA]</scope>
    <source>
        <strain evidence="14 15">DNF00011</strain>
    </source>
</reference>
<dbReference type="InterPro" id="IPR036640">
    <property type="entry name" value="ABC1_TM_sf"/>
</dbReference>
<dbReference type="SMART" id="SM00382">
    <property type="entry name" value="AAA"/>
    <property type="match status" value="1"/>
</dbReference>
<keyword evidence="4" id="KW-0997">Cell inner membrane</keyword>
<dbReference type="EMBL" id="JRNH01000032">
    <property type="protein sequence ID" value="KGF19403.1"/>
    <property type="molecule type" value="Genomic_DNA"/>
</dbReference>
<dbReference type="InterPro" id="IPR003439">
    <property type="entry name" value="ABC_transporter-like_ATP-bd"/>
</dbReference>
<keyword evidence="3" id="KW-1003">Cell membrane</keyword>
<dbReference type="InterPro" id="IPR017871">
    <property type="entry name" value="ABC_transporter-like_CS"/>
</dbReference>
<dbReference type="SUPFAM" id="SSF90123">
    <property type="entry name" value="ABC transporter transmembrane region"/>
    <property type="match status" value="1"/>
</dbReference>
<dbReference type="GO" id="GO:0016887">
    <property type="term" value="F:ATP hydrolysis activity"/>
    <property type="evidence" value="ECO:0007669"/>
    <property type="project" value="InterPro"/>
</dbReference>
<feature type="transmembrane region" description="Helical" evidence="11">
    <location>
        <begin position="165"/>
        <end position="185"/>
    </location>
</feature>
<dbReference type="InterPro" id="IPR011527">
    <property type="entry name" value="ABC1_TM_dom"/>
</dbReference>
<evidence type="ECO:0000256" key="8">
    <source>
        <dbReference type="ARBA" id="ARBA00022989"/>
    </source>
</evidence>
<feature type="domain" description="ABC transmembrane type-1" evidence="13">
    <location>
        <begin position="28"/>
        <end position="305"/>
    </location>
</feature>
<dbReference type="GO" id="GO:0034040">
    <property type="term" value="F:ATPase-coupled lipid transmembrane transporter activity"/>
    <property type="evidence" value="ECO:0007669"/>
    <property type="project" value="TreeGrafter"/>
</dbReference>
<evidence type="ECO:0000256" key="4">
    <source>
        <dbReference type="ARBA" id="ARBA00022519"/>
    </source>
</evidence>
<keyword evidence="5 11" id="KW-0812">Transmembrane</keyword>
<evidence type="ECO:0000256" key="7">
    <source>
        <dbReference type="ARBA" id="ARBA00022840"/>
    </source>
</evidence>
<proteinExistence type="inferred from homology"/>
<dbReference type="SUPFAM" id="SSF52540">
    <property type="entry name" value="P-loop containing nucleoside triphosphate hydrolases"/>
    <property type="match status" value="1"/>
</dbReference>
<feature type="domain" description="ABC transporter" evidence="12">
    <location>
        <begin position="337"/>
        <end position="572"/>
    </location>
</feature>